<evidence type="ECO:0000313" key="6">
    <source>
        <dbReference type="EMBL" id="MSS36675.1"/>
    </source>
</evidence>
<dbReference type="Gene3D" id="2.40.10.120">
    <property type="match status" value="1"/>
</dbReference>
<dbReference type="RefSeq" id="WP_154472117.1">
    <property type="nucleotide sequence ID" value="NZ_DBEWUL010000002.1"/>
</dbReference>
<dbReference type="InterPro" id="IPR051201">
    <property type="entry name" value="Chloro_Bact_Ser_Proteases"/>
</dbReference>
<organism evidence="6 7">
    <name type="scientific">Clostridium porci</name>
    <dbReference type="NCBI Taxonomy" id="2605778"/>
    <lineage>
        <taxon>Bacteria</taxon>
        <taxon>Bacillati</taxon>
        <taxon>Bacillota</taxon>
        <taxon>Clostridia</taxon>
        <taxon>Eubacteriales</taxon>
        <taxon>Clostridiaceae</taxon>
        <taxon>Clostridium</taxon>
    </lineage>
</organism>
<comment type="caution">
    <text evidence="6">The sequence shown here is derived from an EMBL/GenBank/DDBJ whole genome shotgun (WGS) entry which is preliminary data.</text>
</comment>
<evidence type="ECO:0000259" key="5">
    <source>
        <dbReference type="PROSITE" id="PS50106"/>
    </source>
</evidence>
<evidence type="ECO:0000256" key="2">
    <source>
        <dbReference type="ARBA" id="ARBA00022801"/>
    </source>
</evidence>
<protein>
    <submittedName>
        <fullName evidence="6">Trypsin-like serine protease</fullName>
    </submittedName>
</protein>
<dbReference type="PROSITE" id="PS50106">
    <property type="entry name" value="PDZ"/>
    <property type="match status" value="1"/>
</dbReference>
<dbReference type="PRINTS" id="PR00834">
    <property type="entry name" value="PROTEASES2C"/>
</dbReference>
<accession>A0A7X2NKR9</accession>
<dbReference type="AlphaFoldDB" id="A0A7X2NKR9"/>
<feature type="compositionally biased region" description="Basic and acidic residues" evidence="3">
    <location>
        <begin position="19"/>
        <end position="28"/>
    </location>
</feature>
<dbReference type="PANTHER" id="PTHR43343">
    <property type="entry name" value="PEPTIDASE S12"/>
    <property type="match status" value="1"/>
</dbReference>
<proteinExistence type="predicted"/>
<dbReference type="Pfam" id="PF00595">
    <property type="entry name" value="PDZ"/>
    <property type="match status" value="1"/>
</dbReference>
<gene>
    <name evidence="6" type="ORF">FYJ39_08840</name>
</gene>
<evidence type="ECO:0000256" key="3">
    <source>
        <dbReference type="SAM" id="MobiDB-lite"/>
    </source>
</evidence>
<keyword evidence="4" id="KW-1133">Transmembrane helix</keyword>
<dbReference type="InterPro" id="IPR001478">
    <property type="entry name" value="PDZ"/>
</dbReference>
<dbReference type="EMBL" id="VUMD01000006">
    <property type="protein sequence ID" value="MSS36675.1"/>
    <property type="molecule type" value="Genomic_DNA"/>
</dbReference>
<feature type="domain" description="PDZ" evidence="5">
    <location>
        <begin position="401"/>
        <end position="490"/>
    </location>
</feature>
<dbReference type="Pfam" id="PF13365">
    <property type="entry name" value="Trypsin_2"/>
    <property type="match status" value="1"/>
</dbReference>
<keyword evidence="2" id="KW-0378">Hydrolase</keyword>
<evidence type="ECO:0000256" key="1">
    <source>
        <dbReference type="ARBA" id="ARBA00022670"/>
    </source>
</evidence>
<feature type="compositionally biased region" description="Polar residues" evidence="3">
    <location>
        <begin position="60"/>
        <end position="77"/>
    </location>
</feature>
<keyword evidence="1 6" id="KW-0645">Protease</keyword>
<dbReference type="InterPro" id="IPR001940">
    <property type="entry name" value="Peptidase_S1C"/>
</dbReference>
<evidence type="ECO:0000256" key="4">
    <source>
        <dbReference type="SAM" id="Phobius"/>
    </source>
</evidence>
<feature type="transmembrane region" description="Helical" evidence="4">
    <location>
        <begin position="111"/>
        <end position="135"/>
    </location>
</feature>
<keyword evidence="4" id="KW-0472">Membrane</keyword>
<dbReference type="InterPro" id="IPR036034">
    <property type="entry name" value="PDZ_sf"/>
</dbReference>
<reference evidence="6 7" key="1">
    <citation type="submission" date="2019-08" db="EMBL/GenBank/DDBJ databases">
        <title>In-depth cultivation of the pig gut microbiome towards novel bacterial diversity and tailored functional studies.</title>
        <authorList>
            <person name="Wylensek D."/>
            <person name="Hitch T.C.A."/>
            <person name="Clavel T."/>
        </authorList>
    </citation>
    <scope>NUCLEOTIDE SEQUENCE [LARGE SCALE GENOMIC DNA]</scope>
    <source>
        <strain evidence="6 7">WCA-389-WT-23D1</strain>
    </source>
</reference>
<dbReference type="SUPFAM" id="SSF50156">
    <property type="entry name" value="PDZ domain-like"/>
    <property type="match status" value="1"/>
</dbReference>
<sequence length="511" mass="53827">MYENENQNDQTLNNQQQDNIDRPSRQQEPEVNWTIPEAGNPYERAGNRYSQAGGPEGNVHNGQQYGQMGNANHQTAGTGYCHQPTFQGNIIQSSAKGSEQRRNRSSLAKKAAGITAAAVLFGTISGAVMTGVNYIGNRLAGTYKTTADGAKAPAQLQQAAPTAGTQNGGSQGATTVSALTDVSGITEAAMPSIVAINDTMTIEERDFFGMPQTYQAQSNGSGIIVSQNDTELLIATNNHVVSGAQDLKVTFVNNEEVKAAVKGTDSATDLAIIAVQLSDIPSDTMSQIKVAQMGDSDQIKVGQQVLAIGNALGYGQSLTVGYVSALNREITDKSGIKHTYIQTDAAINPGNSGGALLDLNGNVIGINAAKTASTEVEGIGFAIPISSAQDILNDLMTKKTRITVAEDAQGYLGIQGINVDAASSQSFGMPVGIYVYKIVEGGAASRSELREKDIITKFDGQSVTNMEELKQMLTYYEGGSAVTLTVQSLENGSYVERDVQITLSTKSAAQS</sequence>
<dbReference type="GO" id="GO:0004252">
    <property type="term" value="F:serine-type endopeptidase activity"/>
    <property type="evidence" value="ECO:0007669"/>
    <property type="project" value="InterPro"/>
</dbReference>
<keyword evidence="7" id="KW-1185">Reference proteome</keyword>
<dbReference type="GO" id="GO:0006508">
    <property type="term" value="P:proteolysis"/>
    <property type="evidence" value="ECO:0007669"/>
    <property type="project" value="UniProtKB-KW"/>
</dbReference>
<keyword evidence="4" id="KW-0812">Transmembrane</keyword>
<dbReference type="PANTHER" id="PTHR43343:SF3">
    <property type="entry name" value="PROTEASE DO-LIKE 8, CHLOROPLASTIC"/>
    <property type="match status" value="1"/>
</dbReference>
<feature type="compositionally biased region" description="Low complexity" evidence="3">
    <location>
        <begin position="1"/>
        <end position="18"/>
    </location>
</feature>
<name>A0A7X2NKR9_9CLOT</name>
<dbReference type="Proteomes" id="UP000429958">
    <property type="component" value="Unassembled WGS sequence"/>
</dbReference>
<evidence type="ECO:0000313" key="7">
    <source>
        <dbReference type="Proteomes" id="UP000429958"/>
    </source>
</evidence>
<dbReference type="Gene3D" id="2.30.42.10">
    <property type="match status" value="1"/>
</dbReference>
<feature type="region of interest" description="Disordered" evidence="3">
    <location>
        <begin position="1"/>
        <end position="81"/>
    </location>
</feature>
<dbReference type="SMART" id="SM00228">
    <property type="entry name" value="PDZ"/>
    <property type="match status" value="1"/>
</dbReference>
<dbReference type="SUPFAM" id="SSF50494">
    <property type="entry name" value="Trypsin-like serine proteases"/>
    <property type="match status" value="1"/>
</dbReference>
<dbReference type="InterPro" id="IPR009003">
    <property type="entry name" value="Peptidase_S1_PA"/>
</dbReference>